<accession>A0A917XGK1</accession>
<dbReference type="EMBL" id="BMML01000013">
    <property type="protein sequence ID" value="GGN23667.1"/>
    <property type="molecule type" value="Genomic_DNA"/>
</dbReference>
<sequence length="60" mass="6240">MPLLPSDGRLARMTTHRAPKPVAAPAPSAGRAVNAALVLSVVAGFAWIVGMLYTVLAWQA</sequence>
<name>A0A917XGK1_9ACTN</name>
<keyword evidence="4" id="KW-1185">Reference proteome</keyword>
<keyword evidence="2" id="KW-0472">Membrane</keyword>
<evidence type="ECO:0000313" key="3">
    <source>
        <dbReference type="EMBL" id="GGN23667.1"/>
    </source>
</evidence>
<keyword evidence="2" id="KW-0812">Transmembrane</keyword>
<gene>
    <name evidence="3" type="ORF">GCM10011578_056200</name>
</gene>
<dbReference type="InterPro" id="IPR059130">
    <property type="entry name" value="MmpA_put"/>
</dbReference>
<organism evidence="3 4">
    <name type="scientific">Streptomyces fuscichromogenes</name>
    <dbReference type="NCBI Taxonomy" id="1324013"/>
    <lineage>
        <taxon>Bacteria</taxon>
        <taxon>Bacillati</taxon>
        <taxon>Actinomycetota</taxon>
        <taxon>Actinomycetes</taxon>
        <taxon>Kitasatosporales</taxon>
        <taxon>Streptomycetaceae</taxon>
        <taxon>Streptomyces</taxon>
    </lineage>
</organism>
<feature type="transmembrane region" description="Helical" evidence="2">
    <location>
        <begin position="35"/>
        <end position="58"/>
    </location>
</feature>
<feature type="region of interest" description="Disordered" evidence="1">
    <location>
        <begin position="1"/>
        <end position="27"/>
    </location>
</feature>
<comment type="caution">
    <text evidence="3">The sequence shown here is derived from an EMBL/GenBank/DDBJ whole genome shotgun (WGS) entry which is preliminary data.</text>
</comment>
<protein>
    <submittedName>
        <fullName evidence="3">Uncharacterized protein</fullName>
    </submittedName>
</protein>
<dbReference type="NCBIfam" id="NF046122">
    <property type="entry name" value="morpho_MmpA"/>
    <property type="match status" value="1"/>
</dbReference>
<keyword evidence="2" id="KW-1133">Transmembrane helix</keyword>
<evidence type="ECO:0000256" key="1">
    <source>
        <dbReference type="SAM" id="MobiDB-lite"/>
    </source>
</evidence>
<evidence type="ECO:0000313" key="4">
    <source>
        <dbReference type="Proteomes" id="UP000653411"/>
    </source>
</evidence>
<dbReference type="AlphaFoldDB" id="A0A917XGK1"/>
<proteinExistence type="predicted"/>
<reference evidence="3" key="1">
    <citation type="journal article" date="2014" name="Int. J. Syst. Evol. Microbiol.">
        <title>Complete genome sequence of Corynebacterium casei LMG S-19264T (=DSM 44701T), isolated from a smear-ripened cheese.</title>
        <authorList>
            <consortium name="US DOE Joint Genome Institute (JGI-PGF)"/>
            <person name="Walter F."/>
            <person name="Albersmeier A."/>
            <person name="Kalinowski J."/>
            <person name="Ruckert C."/>
        </authorList>
    </citation>
    <scope>NUCLEOTIDE SEQUENCE</scope>
    <source>
        <strain evidence="3">CGMCC 4.7110</strain>
    </source>
</reference>
<dbReference type="Proteomes" id="UP000653411">
    <property type="component" value="Unassembled WGS sequence"/>
</dbReference>
<reference evidence="3" key="2">
    <citation type="submission" date="2020-09" db="EMBL/GenBank/DDBJ databases">
        <authorList>
            <person name="Sun Q."/>
            <person name="Zhou Y."/>
        </authorList>
    </citation>
    <scope>NUCLEOTIDE SEQUENCE</scope>
    <source>
        <strain evidence="3">CGMCC 4.7110</strain>
    </source>
</reference>
<evidence type="ECO:0000256" key="2">
    <source>
        <dbReference type="SAM" id="Phobius"/>
    </source>
</evidence>